<keyword evidence="6" id="KW-0378">Hydrolase</keyword>
<evidence type="ECO:0000256" key="3">
    <source>
        <dbReference type="ARBA" id="ARBA00047591"/>
    </source>
</evidence>
<evidence type="ECO:0000256" key="4">
    <source>
        <dbReference type="ARBA" id="ARBA00048461"/>
    </source>
</evidence>
<name>A0A550CPK0_9AGAR</name>
<organism evidence="6 7">
    <name type="scientific">Schizophyllum amplum</name>
    <dbReference type="NCBI Taxonomy" id="97359"/>
    <lineage>
        <taxon>Eukaryota</taxon>
        <taxon>Fungi</taxon>
        <taxon>Dikarya</taxon>
        <taxon>Basidiomycota</taxon>
        <taxon>Agaricomycotina</taxon>
        <taxon>Agaricomycetes</taxon>
        <taxon>Agaricomycetidae</taxon>
        <taxon>Agaricales</taxon>
        <taxon>Schizophyllaceae</taxon>
        <taxon>Schizophyllum</taxon>
    </lineage>
</organism>
<dbReference type="SUPFAM" id="SSF53474">
    <property type="entry name" value="alpha/beta-Hydrolases"/>
    <property type="match status" value="1"/>
</dbReference>
<dbReference type="PANTHER" id="PTHR45856:SF11">
    <property type="entry name" value="FUNGAL LIPASE-LIKE DOMAIN-CONTAINING PROTEIN"/>
    <property type="match status" value="1"/>
</dbReference>
<proteinExistence type="inferred from homology"/>
<dbReference type="CDD" id="cd00519">
    <property type="entry name" value="Lipase_3"/>
    <property type="match status" value="1"/>
</dbReference>
<reference evidence="6 7" key="1">
    <citation type="journal article" date="2019" name="New Phytol.">
        <title>Comparative genomics reveals unique wood-decay strategies and fruiting body development in the Schizophyllaceae.</title>
        <authorList>
            <person name="Almasi E."/>
            <person name="Sahu N."/>
            <person name="Krizsan K."/>
            <person name="Balint B."/>
            <person name="Kovacs G.M."/>
            <person name="Kiss B."/>
            <person name="Cseklye J."/>
            <person name="Drula E."/>
            <person name="Henrissat B."/>
            <person name="Nagy I."/>
            <person name="Chovatia M."/>
            <person name="Adam C."/>
            <person name="LaButti K."/>
            <person name="Lipzen A."/>
            <person name="Riley R."/>
            <person name="Grigoriev I.V."/>
            <person name="Nagy L.G."/>
        </authorList>
    </citation>
    <scope>NUCLEOTIDE SEQUENCE [LARGE SCALE GENOMIC DNA]</scope>
    <source>
        <strain evidence="6 7">NL-1724</strain>
    </source>
</reference>
<sequence>MPALLILLSARDPMDKLWSLRYRREIRAMMVTGSSSADDADICWIQISNSYTDIQGFIARDDERKEIIVSLRGSLSLTDVLMDTQIVLIPFISPGVDAPDGVLVHSGFLAAWNSVALEVLAVVAEELERLGRGYSLVAVGHSLGGAVAVLAAVALKQNFTGVPITRMYSYGAPRTGNSTFAQLVNSMMGGNAFRVVHANDGVPTCIPPSLGYHHHGIEYWQRYEPASAEHTVRCSREGEDPQCSASVPSGGINEDHMTYFGMLATTPFCW</sequence>
<protein>
    <submittedName>
        <fullName evidence="6">Alpha/Beta hydrolase protein</fullName>
    </submittedName>
</protein>
<evidence type="ECO:0000313" key="7">
    <source>
        <dbReference type="Proteomes" id="UP000320762"/>
    </source>
</evidence>
<evidence type="ECO:0000313" key="6">
    <source>
        <dbReference type="EMBL" id="TRM66669.1"/>
    </source>
</evidence>
<evidence type="ECO:0000259" key="5">
    <source>
        <dbReference type="Pfam" id="PF01764"/>
    </source>
</evidence>
<comment type="caution">
    <text evidence="6">The sequence shown here is derived from an EMBL/GenBank/DDBJ whole genome shotgun (WGS) entry which is preliminary data.</text>
</comment>
<comment type="similarity">
    <text evidence="2">Belongs to the AB hydrolase superfamily. Lipase family. Class 3 subfamily.</text>
</comment>
<dbReference type="Proteomes" id="UP000320762">
    <property type="component" value="Unassembled WGS sequence"/>
</dbReference>
<dbReference type="InterPro" id="IPR002921">
    <property type="entry name" value="Fungal_lipase-type"/>
</dbReference>
<feature type="domain" description="Fungal lipase-type" evidence="5">
    <location>
        <begin position="68"/>
        <end position="207"/>
    </location>
</feature>
<dbReference type="InterPro" id="IPR029058">
    <property type="entry name" value="AB_hydrolase_fold"/>
</dbReference>
<evidence type="ECO:0000256" key="2">
    <source>
        <dbReference type="ARBA" id="ARBA00043996"/>
    </source>
</evidence>
<dbReference type="AlphaFoldDB" id="A0A550CPK0"/>
<comment type="catalytic activity">
    <reaction evidence="4">
        <text>a monoacylglycerol + H2O = glycerol + a fatty acid + H(+)</text>
        <dbReference type="Rhea" id="RHEA:15245"/>
        <dbReference type="ChEBI" id="CHEBI:15377"/>
        <dbReference type="ChEBI" id="CHEBI:15378"/>
        <dbReference type="ChEBI" id="CHEBI:17408"/>
        <dbReference type="ChEBI" id="CHEBI:17754"/>
        <dbReference type="ChEBI" id="CHEBI:28868"/>
    </reaction>
</comment>
<evidence type="ECO:0000256" key="1">
    <source>
        <dbReference type="ARBA" id="ARBA00023157"/>
    </source>
</evidence>
<gene>
    <name evidence="6" type="ORF">BD626DRAFT_483427</name>
</gene>
<dbReference type="PANTHER" id="PTHR45856">
    <property type="entry name" value="ALPHA/BETA-HYDROLASES SUPERFAMILY PROTEIN"/>
    <property type="match status" value="1"/>
</dbReference>
<accession>A0A550CPK0</accession>
<dbReference type="Gene3D" id="3.40.50.1820">
    <property type="entry name" value="alpha/beta hydrolase"/>
    <property type="match status" value="1"/>
</dbReference>
<dbReference type="Pfam" id="PF01764">
    <property type="entry name" value="Lipase_3"/>
    <property type="match status" value="1"/>
</dbReference>
<comment type="catalytic activity">
    <reaction evidence="3">
        <text>a diacylglycerol + H2O = a monoacylglycerol + a fatty acid + H(+)</text>
        <dbReference type="Rhea" id="RHEA:32731"/>
        <dbReference type="ChEBI" id="CHEBI:15377"/>
        <dbReference type="ChEBI" id="CHEBI:15378"/>
        <dbReference type="ChEBI" id="CHEBI:17408"/>
        <dbReference type="ChEBI" id="CHEBI:18035"/>
        <dbReference type="ChEBI" id="CHEBI:28868"/>
    </reaction>
</comment>
<dbReference type="OrthoDB" id="438440at2759"/>
<dbReference type="GO" id="GO:0006629">
    <property type="term" value="P:lipid metabolic process"/>
    <property type="evidence" value="ECO:0007669"/>
    <property type="project" value="InterPro"/>
</dbReference>
<keyword evidence="1" id="KW-1015">Disulfide bond</keyword>
<dbReference type="InterPro" id="IPR051218">
    <property type="entry name" value="Sec_MonoDiacylglyc_Lipase"/>
</dbReference>
<keyword evidence="7" id="KW-1185">Reference proteome</keyword>
<dbReference type="GO" id="GO:0016787">
    <property type="term" value="F:hydrolase activity"/>
    <property type="evidence" value="ECO:0007669"/>
    <property type="project" value="UniProtKB-KW"/>
</dbReference>
<dbReference type="EMBL" id="VDMD01000003">
    <property type="protein sequence ID" value="TRM66669.1"/>
    <property type="molecule type" value="Genomic_DNA"/>
</dbReference>